<organism evidence="1 2">
    <name type="scientific">Paracraurococcus ruber</name>
    <dbReference type="NCBI Taxonomy" id="77675"/>
    <lineage>
        <taxon>Bacteria</taxon>
        <taxon>Pseudomonadati</taxon>
        <taxon>Pseudomonadota</taxon>
        <taxon>Alphaproteobacteria</taxon>
        <taxon>Acetobacterales</taxon>
        <taxon>Roseomonadaceae</taxon>
        <taxon>Paracraurococcus</taxon>
    </lineage>
</organism>
<protein>
    <submittedName>
        <fullName evidence="1">Uncharacterized protein</fullName>
    </submittedName>
</protein>
<sequence>MADHRDDTTMADLDFYTVIRRHQAEQNAARDAVIRAMLRQFWQRPAILKADVALHSLQHDRTAFPGLAEADLSQTGDSALPALP</sequence>
<accession>A0ABS1CTT5</accession>
<gene>
    <name evidence="1" type="ORF">CKO45_06120</name>
</gene>
<evidence type="ECO:0000313" key="1">
    <source>
        <dbReference type="EMBL" id="MBK1657805.1"/>
    </source>
</evidence>
<reference evidence="1 2" key="1">
    <citation type="journal article" date="2020" name="Microorganisms">
        <title>Osmotic Adaptation and Compatible Solute Biosynthesis of Phototrophic Bacteria as Revealed from Genome Analyses.</title>
        <authorList>
            <person name="Imhoff J.F."/>
            <person name="Rahn T."/>
            <person name="Kunzel S."/>
            <person name="Keller A."/>
            <person name="Neulinger S.C."/>
        </authorList>
    </citation>
    <scope>NUCLEOTIDE SEQUENCE [LARGE SCALE GENOMIC DNA]</scope>
    <source>
        <strain evidence="1 2">DSM 15382</strain>
    </source>
</reference>
<dbReference type="EMBL" id="NRSG01000028">
    <property type="protein sequence ID" value="MBK1657805.1"/>
    <property type="molecule type" value="Genomic_DNA"/>
</dbReference>
<dbReference type="Proteomes" id="UP000697995">
    <property type="component" value="Unassembled WGS sequence"/>
</dbReference>
<proteinExistence type="predicted"/>
<comment type="caution">
    <text evidence="1">The sequence shown here is derived from an EMBL/GenBank/DDBJ whole genome shotgun (WGS) entry which is preliminary data.</text>
</comment>
<name>A0ABS1CTT5_9PROT</name>
<keyword evidence="2" id="KW-1185">Reference proteome</keyword>
<evidence type="ECO:0000313" key="2">
    <source>
        <dbReference type="Proteomes" id="UP000697995"/>
    </source>
</evidence>